<sequence length="1012" mass="112684">MLHPDSSQRPSLNSLPLLSRINTATKGALDRSLTRHLSHSPVSTPQTTDRAPKIEEITHPSPLLVDSENTDNNSEDQGLVQNRVLRFEAETVPTSPDLLFRNPPPTFSSEPAVEFFTPKTKTSRPSQRWGGEGEAEEKGQSGRKEEGSVWDEPDSFPAAQPPSPPISASSARLASFHALPPPSAMFGRQRGVVSGTGGGRGRGGSGEGERREKEGWMDSPGLSEAMRMEVMEMIAASVGGQGRRGSEEEGKSEGWRRKEKDKRKEERGLEIEQTMGEREHNEQDRSERMEFPQSEDVNVAVCHFASSSSFSFHPSIFYPLDSLFPPLLPFPLHPHFSFFLTHLFSFIFSFIRLSARFSLPLSLSLSMKTTKEAMAAELGGFSAFVREWEAKGRDLGNEADNTQLEALMGVLQEEMRKTEELADMVADAEYSECVPLYSPFSHSNPFASPVEFGGAEPLFDVSLSSLASSLCSPTLHSLTKTNIDLRQEWVHAMEEIRMDCSLFLNWEVGAPETEHEKAVAFRSLVQIVKFQPALAASLEVKAVTFIESLITDTDHYPDAFQLHFIQSILVLVSSATHFIPTSAMRMLTHLLQNCPKRIRLALVKADLIPQFINTLNPQTLSFVTAENIHMCLIYCITCFLWLATPRGLEDLGIEDHDGQLAVHETVLKQVLAPSEKYVCHLFLNRLSIVDARLSDCFLTLLARLLETSPRHQPTLDFVVRMPVFLTIPGYPIFIEKENSIADLLNLMIKLQQKWDKTKGKERQMWKTIPRMLKMEGFDDVSEAIVKRHKGGFTGGWRQARTSEDSNCDECFQVDITTLGGRRGTLTTRKDSSPAHLSACLRPDRRSMTSLSSQHFVIIPSVPSLFPKTNPNRGKNEIAVLSLQPNQHKATPRRAKTDRSPTLPTSPLVTSSPQSPPFSSNTHASTSSPSLTPSVGDVSSLQAQLSKLQSLSSQQQQTITALEKVKETRAGDEDLLKRVIEINKRVVLELKRVQPRLSTTREQSLRLASSLSL</sequence>
<evidence type="ECO:0000256" key="1">
    <source>
        <dbReference type="SAM" id="MobiDB-lite"/>
    </source>
</evidence>
<feature type="region of interest" description="Disordered" evidence="1">
    <location>
        <begin position="32"/>
        <end position="80"/>
    </location>
</feature>
<accession>A0ABQ9WTT6</accession>
<feature type="region of interest" description="Disordered" evidence="1">
    <location>
        <begin position="822"/>
        <end position="841"/>
    </location>
</feature>
<feature type="compositionally biased region" description="Basic and acidic residues" evidence="1">
    <location>
        <begin position="244"/>
        <end position="285"/>
    </location>
</feature>
<feature type="compositionally biased region" description="Gly residues" evidence="1">
    <location>
        <begin position="194"/>
        <end position="206"/>
    </location>
</feature>
<comment type="caution">
    <text evidence="2">The sequence shown here is derived from an EMBL/GenBank/DDBJ whole genome shotgun (WGS) entry which is preliminary data.</text>
</comment>
<gene>
    <name evidence="2" type="ORF">BLNAU_22180</name>
</gene>
<proteinExistence type="predicted"/>
<dbReference type="EMBL" id="JARBJD010000374">
    <property type="protein sequence ID" value="KAK2942921.1"/>
    <property type="molecule type" value="Genomic_DNA"/>
</dbReference>
<feature type="region of interest" description="Disordered" evidence="1">
    <location>
        <begin position="236"/>
        <end position="285"/>
    </location>
</feature>
<feature type="compositionally biased region" description="Polar residues" evidence="1">
    <location>
        <begin position="70"/>
        <end position="80"/>
    </location>
</feature>
<dbReference type="Proteomes" id="UP001281761">
    <property type="component" value="Unassembled WGS sequence"/>
</dbReference>
<reference evidence="2 3" key="1">
    <citation type="journal article" date="2022" name="bioRxiv">
        <title>Genomics of Preaxostyla Flagellates Illuminates Evolutionary Transitions and the Path Towards Mitochondrial Loss.</title>
        <authorList>
            <person name="Novak L.V.F."/>
            <person name="Treitli S.C."/>
            <person name="Pyrih J."/>
            <person name="Halakuc P."/>
            <person name="Pipaliya S.V."/>
            <person name="Vacek V."/>
            <person name="Brzon O."/>
            <person name="Soukal P."/>
            <person name="Eme L."/>
            <person name="Dacks J.B."/>
            <person name="Karnkowska A."/>
            <person name="Elias M."/>
            <person name="Hampl V."/>
        </authorList>
    </citation>
    <scope>NUCLEOTIDE SEQUENCE [LARGE SCALE GENOMIC DNA]</scope>
    <source>
        <strain evidence="2">NAU3</strain>
        <tissue evidence="2">Gut</tissue>
    </source>
</reference>
<feature type="compositionally biased region" description="Polar residues" evidence="1">
    <location>
        <begin position="899"/>
        <end position="912"/>
    </location>
</feature>
<feature type="region of interest" description="Disordered" evidence="1">
    <location>
        <begin position="878"/>
        <end position="937"/>
    </location>
</feature>
<feature type="region of interest" description="Disordered" evidence="1">
    <location>
        <begin position="95"/>
        <end position="220"/>
    </location>
</feature>
<feature type="compositionally biased region" description="Polar residues" evidence="1">
    <location>
        <begin position="40"/>
        <end position="49"/>
    </location>
</feature>
<name>A0ABQ9WTT6_9EUKA</name>
<organism evidence="2 3">
    <name type="scientific">Blattamonas nauphoetae</name>
    <dbReference type="NCBI Taxonomy" id="2049346"/>
    <lineage>
        <taxon>Eukaryota</taxon>
        <taxon>Metamonada</taxon>
        <taxon>Preaxostyla</taxon>
        <taxon>Oxymonadida</taxon>
        <taxon>Blattamonas</taxon>
    </lineage>
</organism>
<keyword evidence="3" id="KW-1185">Reference proteome</keyword>
<evidence type="ECO:0000313" key="3">
    <source>
        <dbReference type="Proteomes" id="UP001281761"/>
    </source>
</evidence>
<feature type="compositionally biased region" description="Low complexity" evidence="1">
    <location>
        <begin position="918"/>
        <end position="929"/>
    </location>
</feature>
<evidence type="ECO:0000313" key="2">
    <source>
        <dbReference type="EMBL" id="KAK2942921.1"/>
    </source>
</evidence>
<feature type="compositionally biased region" description="Basic and acidic residues" evidence="1">
    <location>
        <begin position="207"/>
        <end position="216"/>
    </location>
</feature>
<feature type="compositionally biased region" description="Basic and acidic residues" evidence="1">
    <location>
        <begin position="136"/>
        <end position="147"/>
    </location>
</feature>
<feature type="compositionally biased region" description="Low complexity" evidence="1">
    <location>
        <begin position="166"/>
        <end position="175"/>
    </location>
</feature>
<protein>
    <submittedName>
        <fullName evidence="2">Uncharacterized protein</fullName>
    </submittedName>
</protein>